<reference evidence="13 14" key="1">
    <citation type="journal article" date="2017" name="Nat. Ecol. Evol.">
        <title>Scallop genome provides insights into evolution of bilaterian karyotype and development.</title>
        <authorList>
            <person name="Wang S."/>
            <person name="Zhang J."/>
            <person name="Jiao W."/>
            <person name="Li J."/>
            <person name="Xun X."/>
            <person name="Sun Y."/>
            <person name="Guo X."/>
            <person name="Huan P."/>
            <person name="Dong B."/>
            <person name="Zhang L."/>
            <person name="Hu X."/>
            <person name="Sun X."/>
            <person name="Wang J."/>
            <person name="Zhao C."/>
            <person name="Wang Y."/>
            <person name="Wang D."/>
            <person name="Huang X."/>
            <person name="Wang R."/>
            <person name="Lv J."/>
            <person name="Li Y."/>
            <person name="Zhang Z."/>
            <person name="Liu B."/>
            <person name="Lu W."/>
            <person name="Hui Y."/>
            <person name="Liang J."/>
            <person name="Zhou Z."/>
            <person name="Hou R."/>
            <person name="Li X."/>
            <person name="Liu Y."/>
            <person name="Li H."/>
            <person name="Ning X."/>
            <person name="Lin Y."/>
            <person name="Zhao L."/>
            <person name="Xing Q."/>
            <person name="Dou J."/>
            <person name="Li Y."/>
            <person name="Mao J."/>
            <person name="Guo H."/>
            <person name="Dou H."/>
            <person name="Li T."/>
            <person name="Mu C."/>
            <person name="Jiang W."/>
            <person name="Fu Q."/>
            <person name="Fu X."/>
            <person name="Miao Y."/>
            <person name="Liu J."/>
            <person name="Yu Q."/>
            <person name="Li R."/>
            <person name="Liao H."/>
            <person name="Li X."/>
            <person name="Kong Y."/>
            <person name="Jiang Z."/>
            <person name="Chourrout D."/>
            <person name="Li R."/>
            <person name="Bao Z."/>
        </authorList>
    </citation>
    <scope>NUCLEOTIDE SEQUENCE [LARGE SCALE GENOMIC DNA]</scope>
    <source>
        <strain evidence="13 14">PY_sf001</strain>
    </source>
</reference>
<accession>A0A210PSR1</accession>
<dbReference type="PANTHER" id="PTHR31431:SF1">
    <property type="entry name" value="NUCLEOPORIN NUP188"/>
    <property type="match status" value="1"/>
</dbReference>
<comment type="subcellular location">
    <subcellularLocation>
        <location evidence="1">Nucleus</location>
        <location evidence="1">Nuclear pore complex</location>
    </subcellularLocation>
</comment>
<feature type="region of interest" description="Disordered" evidence="10">
    <location>
        <begin position="1728"/>
        <end position="1748"/>
    </location>
</feature>
<dbReference type="Gene3D" id="1.25.10.70">
    <property type="match status" value="1"/>
</dbReference>
<comment type="similarity">
    <text evidence="8">Belongs to the Nup188 family.</text>
</comment>
<evidence type="ECO:0000256" key="10">
    <source>
        <dbReference type="SAM" id="MobiDB-lite"/>
    </source>
</evidence>
<organism evidence="13 14">
    <name type="scientific">Mizuhopecten yessoensis</name>
    <name type="common">Japanese scallop</name>
    <name type="synonym">Patinopecten yessoensis</name>
    <dbReference type="NCBI Taxonomy" id="6573"/>
    <lineage>
        <taxon>Eukaryota</taxon>
        <taxon>Metazoa</taxon>
        <taxon>Spiralia</taxon>
        <taxon>Lophotrochozoa</taxon>
        <taxon>Mollusca</taxon>
        <taxon>Bivalvia</taxon>
        <taxon>Autobranchia</taxon>
        <taxon>Pteriomorphia</taxon>
        <taxon>Pectinida</taxon>
        <taxon>Pectinoidea</taxon>
        <taxon>Pectinidae</taxon>
        <taxon>Mizuhopecten</taxon>
    </lineage>
</organism>
<comment type="caution">
    <text evidence="13">The sequence shown here is derived from an EMBL/GenBank/DDBJ whole genome shotgun (WGS) entry which is preliminary data.</text>
</comment>
<dbReference type="EMBL" id="NEDP02005524">
    <property type="protein sequence ID" value="OWF39494.1"/>
    <property type="molecule type" value="Genomic_DNA"/>
</dbReference>
<dbReference type="OrthoDB" id="102511at2759"/>
<dbReference type="GO" id="GO:0006606">
    <property type="term" value="P:protein import into nucleus"/>
    <property type="evidence" value="ECO:0007669"/>
    <property type="project" value="TreeGrafter"/>
</dbReference>
<dbReference type="InterPro" id="IPR018864">
    <property type="entry name" value="Nucleoporin_Nup188_N"/>
</dbReference>
<dbReference type="Pfam" id="PF21093">
    <property type="entry name" value="Nup188_N-subdom_III"/>
    <property type="match status" value="1"/>
</dbReference>
<keyword evidence="5" id="KW-0811">Translocation</keyword>
<keyword evidence="6" id="KW-0906">Nuclear pore complex</keyword>
<evidence type="ECO:0000256" key="8">
    <source>
        <dbReference type="ARBA" id="ARBA00038387"/>
    </source>
</evidence>
<gene>
    <name evidence="13" type="ORF">KP79_PYT03707</name>
</gene>
<dbReference type="PANTHER" id="PTHR31431">
    <property type="entry name" value="NUCLEOPORIN NUP188 HOMOLOG"/>
    <property type="match status" value="1"/>
</dbReference>
<dbReference type="Proteomes" id="UP000242188">
    <property type="component" value="Unassembled WGS sequence"/>
</dbReference>
<evidence type="ECO:0000256" key="1">
    <source>
        <dbReference type="ARBA" id="ARBA00004567"/>
    </source>
</evidence>
<dbReference type="GO" id="GO:0006405">
    <property type="term" value="P:RNA export from nucleus"/>
    <property type="evidence" value="ECO:0007669"/>
    <property type="project" value="TreeGrafter"/>
</dbReference>
<evidence type="ECO:0000256" key="9">
    <source>
        <dbReference type="ARBA" id="ARBA00040174"/>
    </source>
</evidence>
<proteinExistence type="inferred from homology"/>
<evidence type="ECO:0000256" key="6">
    <source>
        <dbReference type="ARBA" id="ARBA00023132"/>
    </source>
</evidence>
<name>A0A210PSR1_MIZYE</name>
<keyword evidence="3" id="KW-0509">mRNA transport</keyword>
<feature type="region of interest" description="Disordered" evidence="10">
    <location>
        <begin position="1532"/>
        <end position="1561"/>
    </location>
</feature>
<evidence type="ECO:0000256" key="2">
    <source>
        <dbReference type="ARBA" id="ARBA00022448"/>
    </source>
</evidence>
<evidence type="ECO:0000256" key="7">
    <source>
        <dbReference type="ARBA" id="ARBA00023242"/>
    </source>
</evidence>
<dbReference type="STRING" id="6573.A0A210PSR1"/>
<evidence type="ECO:0000256" key="3">
    <source>
        <dbReference type="ARBA" id="ARBA00022816"/>
    </source>
</evidence>
<dbReference type="Pfam" id="PF10487">
    <property type="entry name" value="Nup188_N"/>
    <property type="match status" value="1"/>
</dbReference>
<dbReference type="GO" id="GO:0051028">
    <property type="term" value="P:mRNA transport"/>
    <property type="evidence" value="ECO:0007669"/>
    <property type="project" value="UniProtKB-KW"/>
</dbReference>
<keyword evidence="2" id="KW-0813">Transport</keyword>
<evidence type="ECO:0000259" key="11">
    <source>
        <dbReference type="Pfam" id="PF10487"/>
    </source>
</evidence>
<feature type="domain" description="Nucleoporin Nup188 N-terminal subdomain III" evidence="12">
    <location>
        <begin position="555"/>
        <end position="952"/>
    </location>
</feature>
<feature type="domain" description="Nucleoporin Nup188 N-terminal" evidence="11">
    <location>
        <begin position="38"/>
        <end position="496"/>
    </location>
</feature>
<protein>
    <recommendedName>
        <fullName evidence="9">Nucleoporin NUP188</fullName>
    </recommendedName>
</protein>
<dbReference type="InterPro" id="IPR048883">
    <property type="entry name" value="Nup188_N-subdom_III"/>
</dbReference>
<feature type="compositionally biased region" description="Polar residues" evidence="10">
    <location>
        <begin position="1731"/>
        <end position="1744"/>
    </location>
</feature>
<keyword evidence="4" id="KW-0653">Protein transport</keyword>
<dbReference type="GO" id="GO:0017056">
    <property type="term" value="F:structural constituent of nuclear pore"/>
    <property type="evidence" value="ECO:0007669"/>
    <property type="project" value="InterPro"/>
</dbReference>
<dbReference type="GO" id="GO:0044611">
    <property type="term" value="C:nuclear pore inner ring"/>
    <property type="evidence" value="ECO:0007669"/>
    <property type="project" value="TreeGrafter"/>
</dbReference>
<dbReference type="InterPro" id="IPR044840">
    <property type="entry name" value="Nup188"/>
</dbReference>
<evidence type="ECO:0000256" key="4">
    <source>
        <dbReference type="ARBA" id="ARBA00022927"/>
    </source>
</evidence>
<keyword evidence="7" id="KW-0539">Nucleus</keyword>
<evidence type="ECO:0000313" key="13">
    <source>
        <dbReference type="EMBL" id="OWF39494.1"/>
    </source>
</evidence>
<evidence type="ECO:0000256" key="5">
    <source>
        <dbReference type="ARBA" id="ARBA00023010"/>
    </source>
</evidence>
<evidence type="ECO:0000259" key="12">
    <source>
        <dbReference type="Pfam" id="PF21093"/>
    </source>
</evidence>
<feature type="compositionally biased region" description="Polar residues" evidence="10">
    <location>
        <begin position="1545"/>
        <end position="1561"/>
    </location>
</feature>
<sequence>MAGTEVSNQTSIKPDSFGNRSLWQLINGTGVLRPKELVSRELTRNGKKILEGLSFYKKPVTIAGEQLKGKRLSKLHKDLVQKISQYLGLEELQSWELFSSFLSNDYRGSQKNLQQILSNERHTQALVYKIRDYYYTERLYLLQCVKVVINFWQDDDHPYKDELEQFMRRLTTDGDIMAKLLDQFKGCIKEQLPTWETNGTMMTERQAHVWAHQNLLEQCELLEILVIFLKDIEINTDQAINLVEMFKRHGFGRHQKYKHILEDPAEPFIKKIGHLEMLILLETLDLEMVHGCTHLGSFDGHCILKDPNSFKRLDEVIQTLGSDPSHGPLLLSWVAIRMVYPTATDNAITRKMGNSALALRVFDVLYEILNTEPFTSKTSFVSSVAHYVVYNMLVNLLSAFDEGSLGGEREIQVLYANICKLLKQEFVSEDFWNKGLEEGLGSVFHSSRLKFPLDFGSLVRFSTSLASSGIDSARKIVEVWRKLPCYTEFLDRNAVSDINQTKDPLIWQLARNKIPYPGGNHTTHSVIWLMLTQIIDETCFWTLVAYSNSILQLNIWENVIIKLLPYFVGMVSPMQVSRVTLIVEMVSAVLGAYPKAVEELDQIIECLYQLIHRFANFNPPPLDLMTACIQCLTSVAKKHPTKVWHNMKQTGMVPYLTENVDNLAEVLSGQGLSVGLYGAILAGYECNQGRYSVTVAFLDFISCFIKPFFAEERENDLMAPILYFLREVFPVFQKWRYYSSAKRETIGQKCLDIFHKILTFLTGNRKKKSNRPHLQEVCVYSLLFTEAGRSLLDLIAMGADTIEMALIQQGSFVEAGTGVEMIQLVQMSFSVLNRLLLLKSPDQPLSPVESALSSQPAGRQTQHIVATIAGYIYHKHNPRLPALACLLLKRLALVSRMSILACLGGDAETIRDMYLSRLYAVTEDLRLKVVILELLSVCVEAQPGLIEIFLNVQPAETASGTDASATRASKKDLSLGKTSCLQTVLDLMDAKKQGEYMCPPDLLCACMDFIHALWAGLRDTAMSVLRARTNFWLSVCAPLTRDLPSPGEEDEMQIAVPYQVRTIAFVLRILSEEIYTVTSAKLDSKLKKVLADVSDANRWKYWSGYVRDCVVSQAERTEPELPGDNLADHPTLQLLMAWKNFVITITKLKVDELKVNNSLKEVIMVDLMEGVQALVSGDLSVLNIKLAQIASAFLFNLIKQWTSSLSNQTRMIKELQAAVVHTLSNSKTLIPPIQVGLLGSVTAIIQHSRLNSVTDMSPDKYLSVVLPTTCAVLLQSTRQLPSPRDLVDKKDSQGELAAGNIRLKMQIVTCCLLEELILQCDRSEMWLPVLQEHFILPTLMASMEVFIKGKQAVHYVQTVFLLLLTIAKYDKGAEALTMSGVTQHTCLSMISLYQDSDLFSKPGAPARKDVTELQQNSRASWHGIYCICVDLYATVLSALKYSFLEDALHFVGAHQDRMQQCLELSRITLTPGALYEAEKTCDFIHKLSHFAREWRLHLPDSLIKLQTSMIYMSQSFIAFLMRPRYLQHILEQHSGQKGQTRERTSTSPKQPRLQAQSSMEDIDAPSSQLLHTQHRMLTILGMSFSSLRQFTPDLLEILYEQSVDYSEYEPFLAMGFSAPSVDQDSTPSFGTLTTCVRDVCVKFLTKLEPKSGSSPQRSTSPVNNINQVISKSLVLYVMENALYIIMSQATRYLRDPHLVSTDKQLLKRELGTEMNYFLKELERYLRKGTPVSPNTSSTTLSPRTAHSGGPLLGRSISQTSFAISQETEFFRFVREILATSTETLLLLLWSIQVPAIEILSSSLSIHSNTYNKD</sequence>
<keyword evidence="14" id="KW-1185">Reference proteome</keyword>
<evidence type="ECO:0000313" key="14">
    <source>
        <dbReference type="Proteomes" id="UP000242188"/>
    </source>
</evidence>